<proteinExistence type="predicted"/>
<dbReference type="Proteomes" id="UP000664132">
    <property type="component" value="Unassembled WGS sequence"/>
</dbReference>
<name>A0A8H8BWC5_9HELO</name>
<gene>
    <name evidence="3" type="ORF">IFR04_000610</name>
</gene>
<feature type="region of interest" description="Disordered" evidence="1">
    <location>
        <begin position="379"/>
        <end position="423"/>
    </location>
</feature>
<feature type="compositionally biased region" description="Polar residues" evidence="1">
    <location>
        <begin position="540"/>
        <end position="551"/>
    </location>
</feature>
<dbReference type="Gene3D" id="3.40.630.30">
    <property type="match status" value="1"/>
</dbReference>
<dbReference type="InterPro" id="IPR016181">
    <property type="entry name" value="Acyl_CoA_acyltransferase"/>
</dbReference>
<organism evidence="3 4">
    <name type="scientific">Cadophora malorum</name>
    <dbReference type="NCBI Taxonomy" id="108018"/>
    <lineage>
        <taxon>Eukaryota</taxon>
        <taxon>Fungi</taxon>
        <taxon>Dikarya</taxon>
        <taxon>Ascomycota</taxon>
        <taxon>Pezizomycotina</taxon>
        <taxon>Leotiomycetes</taxon>
        <taxon>Helotiales</taxon>
        <taxon>Ploettnerulaceae</taxon>
        <taxon>Cadophora</taxon>
    </lineage>
</organism>
<evidence type="ECO:0000256" key="1">
    <source>
        <dbReference type="SAM" id="MobiDB-lite"/>
    </source>
</evidence>
<feature type="region of interest" description="Disordered" evidence="1">
    <location>
        <begin position="499"/>
        <end position="551"/>
    </location>
</feature>
<feature type="compositionally biased region" description="Polar residues" evidence="1">
    <location>
        <begin position="403"/>
        <end position="416"/>
    </location>
</feature>
<keyword evidence="4" id="KW-1185">Reference proteome</keyword>
<feature type="region of interest" description="Disordered" evidence="1">
    <location>
        <begin position="573"/>
        <end position="594"/>
    </location>
</feature>
<feature type="compositionally biased region" description="Polar residues" evidence="1">
    <location>
        <begin position="578"/>
        <end position="591"/>
    </location>
</feature>
<evidence type="ECO:0000259" key="2">
    <source>
        <dbReference type="PROSITE" id="PS51186"/>
    </source>
</evidence>
<reference evidence="3" key="1">
    <citation type="submission" date="2021-02" db="EMBL/GenBank/DDBJ databases">
        <title>Genome sequence Cadophora malorum strain M34.</title>
        <authorList>
            <person name="Stefanovic E."/>
            <person name="Vu D."/>
            <person name="Scully C."/>
            <person name="Dijksterhuis J."/>
            <person name="Roader J."/>
            <person name="Houbraken J."/>
        </authorList>
    </citation>
    <scope>NUCLEOTIDE SEQUENCE</scope>
    <source>
        <strain evidence="3">M34</strain>
    </source>
</reference>
<evidence type="ECO:0000313" key="3">
    <source>
        <dbReference type="EMBL" id="KAG4426144.1"/>
    </source>
</evidence>
<dbReference type="SUPFAM" id="SSF55729">
    <property type="entry name" value="Acyl-CoA N-acyltransferases (Nat)"/>
    <property type="match status" value="1"/>
</dbReference>
<dbReference type="GO" id="GO:0016747">
    <property type="term" value="F:acyltransferase activity, transferring groups other than amino-acyl groups"/>
    <property type="evidence" value="ECO:0007669"/>
    <property type="project" value="InterPro"/>
</dbReference>
<feature type="region of interest" description="Disordered" evidence="1">
    <location>
        <begin position="1"/>
        <end position="24"/>
    </location>
</feature>
<evidence type="ECO:0000313" key="4">
    <source>
        <dbReference type="Proteomes" id="UP000664132"/>
    </source>
</evidence>
<feature type="region of interest" description="Disordered" evidence="1">
    <location>
        <begin position="153"/>
        <end position="207"/>
    </location>
</feature>
<feature type="domain" description="N-acetyltransferase" evidence="2">
    <location>
        <begin position="955"/>
        <end position="1143"/>
    </location>
</feature>
<feature type="compositionally biased region" description="Low complexity" evidence="1">
    <location>
        <begin position="522"/>
        <end position="539"/>
    </location>
</feature>
<dbReference type="PROSITE" id="PS51186">
    <property type="entry name" value="GNAT"/>
    <property type="match status" value="1"/>
</dbReference>
<feature type="compositionally biased region" description="Low complexity" evidence="1">
    <location>
        <begin position="166"/>
        <end position="201"/>
    </location>
</feature>
<protein>
    <recommendedName>
        <fullName evidence="2">N-acetyltransferase domain-containing protein</fullName>
    </recommendedName>
</protein>
<accession>A0A8H8BWC5</accession>
<dbReference type="OrthoDB" id="2129362at2759"/>
<sequence>MLRFAKTPPKTPPPPARRTKYVPLEPAKPMTQSQLAEEALAICAADGLFAAGKGGLRDSKWASPQYYRQILKSPVKPQAIFKSHGPANDFKLKAAKAGIKIGPSPPATEKVKVPVASALATPPATPPPPPSAEAVVVPVVAVAPAPAAPAALSPEVKTAPPQGVVASQPEQAQSAPQAQSIARPQVVPQPPQVQQSTSVPPHLRHLQPGFKSVQPEAHGVAAPIVASLPPVQQPTSVPPHLRHLQPGFKSVQEQSQSVATPIVVAQPPRVEQSGLLPPHLQHLRPDFKPVQPQSQSATPSSGQNTAVVLRTALTAPRGVVASVAPHLKSHESASSAPAPQTQVVRPAQAQYLPPHLRRSIQVEAPAAAKPIQSQAQSVVSAQAQSVPPHLRGPTQVAAPATSKLAQSQSAVPSQATAVPPHLRGSVQVSPPQMAIHQTASHLQDISSHQASQLSATQVNNNLTAAQVATTMASSFNPPPRRPANDGQDDFLSWLNHRKPVQKAKATETATIKPDEPLKSVRSPQALPVQSPQVSPSKQSINSKWSQESGKNINDTDDFISYMQKPKTNPTVYGGPLKSSKSPKQASPNNGWQVHRTAFDNPHWKLNEDSVANFETSIKTGASASLAIPAVQGNSVHGTANVRAAKAQTAQVVTPKVQHAYQKPTFVGAQKLGQNPSQPKPIVQNGPAQLIENKKPVAQVPVKIGIVASNLNNIAPKKPATPADAAPLNAAEWKGMPSMQSVAAMISSDINTVQPQTSSNIPALTNEALVLTTGFKTVNQYNYSDDRISSAGLGKNSSDHAQDPRHTQGNDMVNQFFEWDGSRAPAPIWEEERPSFDDSFIPEYIKEWQKTLPSGQFKVDIDDDKFTSGVCPITNVIFVDPIDQGPDTIPDVAENTNDQEMKRQYQTAEIEANNYIVALEEQRLQMKRQAKASNARHRAIAAKQDEPNLFSPALDMYMRPAEEKDAANVVDIYNWYISNSNIPEDHEPITEEDGKWLIKQAKDDKLPFLVAIKGRQPTDVDAQGRSSPKIILPACEQVIGFCFPERFNYGFSGKFARSRATINLQLYVHNEYTRKGVGRNLLDRLVHCLNPGYAYKNAAAWINPSNNKLYEAEGAGLFHQLLFQVPVEHKNDPNIEWLSRFLLKFLFKENVFREGNKEHPQRLTSVCRSTTMGLQAHFLDLAIFHYTARQEAEFDPYM</sequence>
<comment type="caution">
    <text evidence="3">The sequence shown here is derived from an EMBL/GenBank/DDBJ whole genome shotgun (WGS) entry which is preliminary data.</text>
</comment>
<dbReference type="AlphaFoldDB" id="A0A8H8BWC5"/>
<dbReference type="EMBL" id="JAFJYH010000004">
    <property type="protein sequence ID" value="KAG4426144.1"/>
    <property type="molecule type" value="Genomic_DNA"/>
</dbReference>
<dbReference type="InterPro" id="IPR000182">
    <property type="entry name" value="GNAT_dom"/>
</dbReference>